<dbReference type="Proteomes" id="UP000612055">
    <property type="component" value="Unassembled WGS sequence"/>
</dbReference>
<keyword evidence="2" id="KW-0472">Membrane</keyword>
<dbReference type="EMBL" id="JAEHOE010000042">
    <property type="protein sequence ID" value="KAG2492816.1"/>
    <property type="molecule type" value="Genomic_DNA"/>
</dbReference>
<dbReference type="AlphaFoldDB" id="A0A835Y2C4"/>
<comment type="caution">
    <text evidence="3">The sequence shown here is derived from an EMBL/GenBank/DDBJ whole genome shotgun (WGS) entry which is preliminary data.</text>
</comment>
<feature type="coiled-coil region" evidence="1">
    <location>
        <begin position="34"/>
        <end position="61"/>
    </location>
</feature>
<evidence type="ECO:0000256" key="1">
    <source>
        <dbReference type="SAM" id="Coils"/>
    </source>
</evidence>
<evidence type="ECO:0000256" key="2">
    <source>
        <dbReference type="SAM" id="Phobius"/>
    </source>
</evidence>
<evidence type="ECO:0000313" key="4">
    <source>
        <dbReference type="Proteomes" id="UP000612055"/>
    </source>
</evidence>
<keyword evidence="2" id="KW-1133">Transmembrane helix</keyword>
<protein>
    <submittedName>
        <fullName evidence="3">Uncharacterized protein</fullName>
    </submittedName>
</protein>
<gene>
    <name evidence="3" type="ORF">HYH03_008974</name>
</gene>
<accession>A0A835Y2C4</accession>
<feature type="transmembrane region" description="Helical" evidence="2">
    <location>
        <begin position="20"/>
        <end position="37"/>
    </location>
</feature>
<keyword evidence="1" id="KW-0175">Coiled coil</keyword>
<reference evidence="3" key="1">
    <citation type="journal article" date="2020" name="bioRxiv">
        <title>Comparative genomics of Chlamydomonas.</title>
        <authorList>
            <person name="Craig R.J."/>
            <person name="Hasan A.R."/>
            <person name="Ness R.W."/>
            <person name="Keightley P.D."/>
        </authorList>
    </citation>
    <scope>NUCLEOTIDE SEQUENCE</scope>
    <source>
        <strain evidence="3">CCAP 11/70</strain>
    </source>
</reference>
<name>A0A835Y2C4_9CHLO</name>
<proteinExistence type="predicted"/>
<organism evidence="3 4">
    <name type="scientific">Edaphochlamys debaryana</name>
    <dbReference type="NCBI Taxonomy" id="47281"/>
    <lineage>
        <taxon>Eukaryota</taxon>
        <taxon>Viridiplantae</taxon>
        <taxon>Chlorophyta</taxon>
        <taxon>core chlorophytes</taxon>
        <taxon>Chlorophyceae</taxon>
        <taxon>CS clade</taxon>
        <taxon>Chlamydomonadales</taxon>
        <taxon>Chlamydomonadales incertae sedis</taxon>
        <taxon>Edaphochlamys</taxon>
    </lineage>
</organism>
<evidence type="ECO:0000313" key="3">
    <source>
        <dbReference type="EMBL" id="KAG2492816.1"/>
    </source>
</evidence>
<sequence>MGPGYSVVGPGSTVAQNLGAVLAVAPTAYLFFRLVALDKRIDAMEKRIDAVAEDVGELQRSMASSLAEGA</sequence>
<keyword evidence="4" id="KW-1185">Reference proteome</keyword>
<keyword evidence="2" id="KW-0812">Transmembrane</keyword>